<gene>
    <name evidence="5" type="ORF">BJX67DRAFT_384957</name>
</gene>
<dbReference type="PANTHER" id="PTHR13789:SF317">
    <property type="entry name" value="FAD-BINDING DOMAIN-CONTAINING PROTEIN-RELATED"/>
    <property type="match status" value="1"/>
</dbReference>
<proteinExistence type="inferred from homology"/>
<dbReference type="InterPro" id="IPR050493">
    <property type="entry name" value="FAD-dep_Monooxygenase_BioMet"/>
</dbReference>
<protein>
    <recommendedName>
        <fullName evidence="7">FAD-binding domain-containing protein</fullName>
    </recommendedName>
</protein>
<dbReference type="InterPro" id="IPR036188">
    <property type="entry name" value="FAD/NAD-bd_sf"/>
</dbReference>
<comment type="similarity">
    <text evidence="1">Belongs to the paxM FAD-dependent monooxygenase family.</text>
</comment>
<dbReference type="EMBL" id="JBFXLQ010000055">
    <property type="protein sequence ID" value="KAL2863216.1"/>
    <property type="molecule type" value="Genomic_DNA"/>
</dbReference>
<keyword evidence="2" id="KW-0560">Oxidoreductase</keyword>
<feature type="region of interest" description="Disordered" evidence="4">
    <location>
        <begin position="106"/>
        <end position="130"/>
    </location>
</feature>
<evidence type="ECO:0000313" key="6">
    <source>
        <dbReference type="Proteomes" id="UP001610432"/>
    </source>
</evidence>
<sequence length="130" mass="14624">MREFSENIRTVQSLVKSTNKDLKAWQLYNMDHLPRWVSRHAALIGDAAHPFQPFLGQGGAMAIKDGGSLAAFLPLGTAPGEIPGRLELYEKARWSKVEMSLKYTRINAGDEDGSSERRVTGELKHRMREK</sequence>
<dbReference type="RefSeq" id="XP_070882195.1">
    <property type="nucleotide sequence ID" value="XM_071033763.1"/>
</dbReference>
<keyword evidence="6" id="KW-1185">Reference proteome</keyword>
<dbReference type="GeneID" id="98148835"/>
<evidence type="ECO:0000256" key="4">
    <source>
        <dbReference type="SAM" id="MobiDB-lite"/>
    </source>
</evidence>
<dbReference type="SUPFAM" id="SSF51905">
    <property type="entry name" value="FAD/NAD(P)-binding domain"/>
    <property type="match status" value="1"/>
</dbReference>
<comment type="caution">
    <text evidence="5">The sequence shown here is derived from an EMBL/GenBank/DDBJ whole genome shotgun (WGS) entry which is preliminary data.</text>
</comment>
<accession>A0ABR4LFJ7</accession>
<evidence type="ECO:0000256" key="1">
    <source>
        <dbReference type="ARBA" id="ARBA00007992"/>
    </source>
</evidence>
<name>A0ABR4LFJ7_9EURO</name>
<evidence type="ECO:0000313" key="5">
    <source>
        <dbReference type="EMBL" id="KAL2863216.1"/>
    </source>
</evidence>
<dbReference type="Gene3D" id="3.50.50.60">
    <property type="entry name" value="FAD/NAD(P)-binding domain"/>
    <property type="match status" value="1"/>
</dbReference>
<keyword evidence="3" id="KW-0503">Monooxygenase</keyword>
<evidence type="ECO:0008006" key="7">
    <source>
        <dbReference type="Google" id="ProtNLM"/>
    </source>
</evidence>
<evidence type="ECO:0000256" key="3">
    <source>
        <dbReference type="ARBA" id="ARBA00023033"/>
    </source>
</evidence>
<organism evidence="5 6">
    <name type="scientific">Aspergillus lucknowensis</name>
    <dbReference type="NCBI Taxonomy" id="176173"/>
    <lineage>
        <taxon>Eukaryota</taxon>
        <taxon>Fungi</taxon>
        <taxon>Dikarya</taxon>
        <taxon>Ascomycota</taxon>
        <taxon>Pezizomycotina</taxon>
        <taxon>Eurotiomycetes</taxon>
        <taxon>Eurotiomycetidae</taxon>
        <taxon>Eurotiales</taxon>
        <taxon>Aspergillaceae</taxon>
        <taxon>Aspergillus</taxon>
        <taxon>Aspergillus subgen. Nidulantes</taxon>
    </lineage>
</organism>
<dbReference type="Proteomes" id="UP001610432">
    <property type="component" value="Unassembled WGS sequence"/>
</dbReference>
<evidence type="ECO:0000256" key="2">
    <source>
        <dbReference type="ARBA" id="ARBA00023002"/>
    </source>
</evidence>
<reference evidence="5 6" key="1">
    <citation type="submission" date="2024-07" db="EMBL/GenBank/DDBJ databases">
        <title>Section-level genome sequencing and comparative genomics of Aspergillus sections Usti and Cavernicolus.</title>
        <authorList>
            <consortium name="Lawrence Berkeley National Laboratory"/>
            <person name="Nybo J.L."/>
            <person name="Vesth T.C."/>
            <person name="Theobald S."/>
            <person name="Frisvad J.C."/>
            <person name="Larsen T.O."/>
            <person name="Kjaerboelling I."/>
            <person name="Rothschild-Mancinelli K."/>
            <person name="Lyhne E.K."/>
            <person name="Kogle M.E."/>
            <person name="Barry K."/>
            <person name="Clum A."/>
            <person name="Na H."/>
            <person name="Ledsgaard L."/>
            <person name="Lin J."/>
            <person name="Lipzen A."/>
            <person name="Kuo A."/>
            <person name="Riley R."/>
            <person name="Mondo S."/>
            <person name="Labutti K."/>
            <person name="Haridas S."/>
            <person name="Pangalinan J."/>
            <person name="Salamov A.A."/>
            <person name="Simmons B.A."/>
            <person name="Magnuson J.K."/>
            <person name="Chen J."/>
            <person name="Drula E."/>
            <person name="Henrissat B."/>
            <person name="Wiebenga A."/>
            <person name="Lubbers R.J."/>
            <person name="Gomes A.C."/>
            <person name="Macurrencykelacurrency M.R."/>
            <person name="Stajich J."/>
            <person name="Grigoriev I.V."/>
            <person name="Mortensen U.H."/>
            <person name="De Vries R.P."/>
            <person name="Baker S.E."/>
            <person name="Andersen M.R."/>
        </authorList>
    </citation>
    <scope>NUCLEOTIDE SEQUENCE [LARGE SCALE GENOMIC DNA]</scope>
    <source>
        <strain evidence="5 6">CBS 449.75</strain>
    </source>
</reference>
<feature type="compositionally biased region" description="Basic and acidic residues" evidence="4">
    <location>
        <begin position="114"/>
        <end position="130"/>
    </location>
</feature>
<dbReference type="PANTHER" id="PTHR13789">
    <property type="entry name" value="MONOOXYGENASE"/>
    <property type="match status" value="1"/>
</dbReference>